<proteinExistence type="predicted"/>
<reference evidence="7 8" key="1">
    <citation type="submission" date="2014-04" db="EMBL/GenBank/DDBJ databases">
        <authorList>
            <consortium name="DOE Joint Genome Institute"/>
            <person name="Kuo A."/>
            <person name="Zuccaro A."/>
            <person name="Kohler A."/>
            <person name="Nagy L.G."/>
            <person name="Floudas D."/>
            <person name="Copeland A."/>
            <person name="Barry K.W."/>
            <person name="Cichocki N."/>
            <person name="Veneault-Fourrey C."/>
            <person name="LaButti K."/>
            <person name="Lindquist E.A."/>
            <person name="Lipzen A."/>
            <person name="Lundell T."/>
            <person name="Morin E."/>
            <person name="Murat C."/>
            <person name="Sun H."/>
            <person name="Tunlid A."/>
            <person name="Henrissat B."/>
            <person name="Grigoriev I.V."/>
            <person name="Hibbett D.S."/>
            <person name="Martin F."/>
            <person name="Nordberg H.P."/>
            <person name="Cantor M.N."/>
            <person name="Hua S.X."/>
        </authorList>
    </citation>
    <scope>NUCLEOTIDE SEQUENCE [LARGE SCALE GENOMIC DNA]</scope>
    <source>
        <strain evidence="7 8">MAFF 305830</strain>
    </source>
</reference>
<dbReference type="PANTHER" id="PTHR19818">
    <property type="entry name" value="ZINC FINGER PROTEIN ZIC AND GLI"/>
    <property type="match status" value="1"/>
</dbReference>
<keyword evidence="1" id="KW-0479">Metal-binding</keyword>
<reference evidence="8" key="2">
    <citation type="submission" date="2015-01" db="EMBL/GenBank/DDBJ databases">
        <title>Evolutionary Origins and Diversification of the Mycorrhizal Mutualists.</title>
        <authorList>
            <consortium name="DOE Joint Genome Institute"/>
            <consortium name="Mycorrhizal Genomics Consortium"/>
            <person name="Kohler A."/>
            <person name="Kuo A."/>
            <person name="Nagy L.G."/>
            <person name="Floudas D."/>
            <person name="Copeland A."/>
            <person name="Barry K.W."/>
            <person name="Cichocki N."/>
            <person name="Veneault-Fourrey C."/>
            <person name="LaButti K."/>
            <person name="Lindquist E.A."/>
            <person name="Lipzen A."/>
            <person name="Lundell T."/>
            <person name="Morin E."/>
            <person name="Murat C."/>
            <person name="Riley R."/>
            <person name="Ohm R."/>
            <person name="Sun H."/>
            <person name="Tunlid A."/>
            <person name="Henrissat B."/>
            <person name="Grigoriev I.V."/>
            <person name="Hibbett D.S."/>
            <person name="Martin F."/>
        </authorList>
    </citation>
    <scope>NUCLEOTIDE SEQUENCE [LARGE SCALE GENOMIC DNA]</scope>
    <source>
        <strain evidence="8">MAFF 305830</strain>
    </source>
</reference>
<dbReference type="GO" id="GO:0000981">
    <property type="term" value="F:DNA-binding transcription factor activity, RNA polymerase II-specific"/>
    <property type="evidence" value="ECO:0007669"/>
    <property type="project" value="TreeGrafter"/>
</dbReference>
<evidence type="ECO:0000256" key="3">
    <source>
        <dbReference type="ARBA" id="ARBA00022771"/>
    </source>
</evidence>
<name>A0A0C3BFF4_SERVB</name>
<dbReference type="InterPro" id="IPR013087">
    <property type="entry name" value="Znf_C2H2_type"/>
</dbReference>
<dbReference type="PROSITE" id="PS50157">
    <property type="entry name" value="ZINC_FINGER_C2H2_2"/>
    <property type="match status" value="1"/>
</dbReference>
<evidence type="ECO:0000259" key="6">
    <source>
        <dbReference type="PROSITE" id="PS50157"/>
    </source>
</evidence>
<dbReference type="SUPFAM" id="SSF57667">
    <property type="entry name" value="beta-beta-alpha zinc fingers"/>
    <property type="match status" value="1"/>
</dbReference>
<dbReference type="Gene3D" id="3.30.160.60">
    <property type="entry name" value="Classic Zinc Finger"/>
    <property type="match status" value="1"/>
</dbReference>
<gene>
    <name evidence="7" type="ORF">M408DRAFT_22216</name>
</gene>
<evidence type="ECO:0000313" key="8">
    <source>
        <dbReference type="Proteomes" id="UP000054097"/>
    </source>
</evidence>
<dbReference type="SMART" id="SM00355">
    <property type="entry name" value="ZnF_C2H2"/>
    <property type="match status" value="1"/>
</dbReference>
<sequence length="270" mass="30544">MTSLPNSTYDDLYWTELMGLETCCNSIQLQSVPVFPYPPQGLEPTHDYIGWPHASLQTPVLFAPMPEAVHTSTSWEISEIHTPNYPRGLVMPGQLEYPASLSAHTTITSPTSPRVAHLLETNFRNASQNSQYTLLYNCINSFWLHSNELEPKDISGHSILLGFATQEHPAGGYKCLFDGCGKSFDRQDRVLGHIRMHLGHSPYACDGGCRRANCMKRFSCHSYLQSHLNPRMVVCPDCHRQMVKQNLPRHQRACQNQGGCIKDKHSFRPY</sequence>
<dbReference type="GO" id="GO:0005634">
    <property type="term" value="C:nucleus"/>
    <property type="evidence" value="ECO:0007669"/>
    <property type="project" value="UniProtKB-ARBA"/>
</dbReference>
<dbReference type="PANTHER" id="PTHR19818:SF139">
    <property type="entry name" value="PAIR-RULE PROTEIN ODD-PAIRED"/>
    <property type="match status" value="1"/>
</dbReference>
<dbReference type="OrthoDB" id="3248089at2759"/>
<evidence type="ECO:0000256" key="2">
    <source>
        <dbReference type="ARBA" id="ARBA00022737"/>
    </source>
</evidence>
<dbReference type="GO" id="GO:0008270">
    <property type="term" value="F:zinc ion binding"/>
    <property type="evidence" value="ECO:0007669"/>
    <property type="project" value="UniProtKB-KW"/>
</dbReference>
<evidence type="ECO:0000256" key="1">
    <source>
        <dbReference type="ARBA" id="ARBA00022723"/>
    </source>
</evidence>
<organism evidence="7 8">
    <name type="scientific">Serendipita vermifera MAFF 305830</name>
    <dbReference type="NCBI Taxonomy" id="933852"/>
    <lineage>
        <taxon>Eukaryota</taxon>
        <taxon>Fungi</taxon>
        <taxon>Dikarya</taxon>
        <taxon>Basidiomycota</taxon>
        <taxon>Agaricomycotina</taxon>
        <taxon>Agaricomycetes</taxon>
        <taxon>Sebacinales</taxon>
        <taxon>Serendipitaceae</taxon>
        <taxon>Serendipita</taxon>
    </lineage>
</organism>
<dbReference type="HOGENOM" id="CLU_1031197_0_0_1"/>
<evidence type="ECO:0000313" key="7">
    <source>
        <dbReference type="EMBL" id="KIM30166.1"/>
    </source>
</evidence>
<keyword evidence="3 5" id="KW-0863">Zinc-finger</keyword>
<evidence type="ECO:0000256" key="4">
    <source>
        <dbReference type="ARBA" id="ARBA00022833"/>
    </source>
</evidence>
<keyword evidence="2" id="KW-0677">Repeat</keyword>
<dbReference type="PROSITE" id="PS00028">
    <property type="entry name" value="ZINC_FINGER_C2H2_1"/>
    <property type="match status" value="1"/>
</dbReference>
<feature type="domain" description="C2H2-type" evidence="6">
    <location>
        <begin position="173"/>
        <end position="202"/>
    </location>
</feature>
<protein>
    <recommendedName>
        <fullName evidence="6">C2H2-type domain-containing protein</fullName>
    </recommendedName>
</protein>
<accession>A0A0C3BFF4</accession>
<dbReference type="GO" id="GO:0000978">
    <property type="term" value="F:RNA polymerase II cis-regulatory region sequence-specific DNA binding"/>
    <property type="evidence" value="ECO:0007669"/>
    <property type="project" value="TreeGrafter"/>
</dbReference>
<keyword evidence="4" id="KW-0862">Zinc</keyword>
<dbReference type="AlphaFoldDB" id="A0A0C3BFF4"/>
<dbReference type="InterPro" id="IPR036236">
    <property type="entry name" value="Znf_C2H2_sf"/>
</dbReference>
<dbReference type="GO" id="GO:0045944">
    <property type="term" value="P:positive regulation of transcription by RNA polymerase II"/>
    <property type="evidence" value="ECO:0007669"/>
    <property type="project" value="UniProtKB-ARBA"/>
</dbReference>
<dbReference type="Proteomes" id="UP000054097">
    <property type="component" value="Unassembled WGS sequence"/>
</dbReference>
<dbReference type="EMBL" id="KN824285">
    <property type="protein sequence ID" value="KIM30166.1"/>
    <property type="molecule type" value="Genomic_DNA"/>
</dbReference>
<evidence type="ECO:0000256" key="5">
    <source>
        <dbReference type="PROSITE-ProRule" id="PRU00042"/>
    </source>
</evidence>
<dbReference type="InterPro" id="IPR050329">
    <property type="entry name" value="GLI_C2H2-zinc-finger"/>
</dbReference>
<keyword evidence="8" id="KW-1185">Reference proteome</keyword>
<dbReference type="STRING" id="933852.A0A0C3BFF4"/>